<dbReference type="Proteomes" id="UP000030125">
    <property type="component" value="Unassembled WGS sequence"/>
</dbReference>
<keyword evidence="1" id="KW-0732">Signal</keyword>
<dbReference type="AlphaFoldDB" id="A0A0A2EQ31"/>
<dbReference type="Pfam" id="PF00149">
    <property type="entry name" value="Metallophos"/>
    <property type="match status" value="1"/>
</dbReference>
<name>A0A0A2EQ31_PORCN</name>
<evidence type="ECO:0000259" key="3">
    <source>
        <dbReference type="Pfam" id="PF00149"/>
    </source>
</evidence>
<dbReference type="eggNOG" id="COG0737">
    <property type="taxonomic scope" value="Bacteria"/>
</dbReference>
<dbReference type="GO" id="GO:0030288">
    <property type="term" value="C:outer membrane-bounded periplasmic space"/>
    <property type="evidence" value="ECO:0007669"/>
    <property type="project" value="TreeGrafter"/>
</dbReference>
<dbReference type="GO" id="GO:0009166">
    <property type="term" value="P:nucleotide catabolic process"/>
    <property type="evidence" value="ECO:0007669"/>
    <property type="project" value="InterPro"/>
</dbReference>
<dbReference type="PANTHER" id="PTHR11575:SF6">
    <property type="entry name" value="2',3'-CYCLIC-NUCLEOTIDE 2'-PHOSPHODIESTERASE_3'-NUCLEOTIDASE"/>
    <property type="match status" value="1"/>
</dbReference>
<evidence type="ECO:0000256" key="2">
    <source>
        <dbReference type="RuleBase" id="RU362119"/>
    </source>
</evidence>
<evidence type="ECO:0008006" key="7">
    <source>
        <dbReference type="Google" id="ProtNLM"/>
    </source>
</evidence>
<sequence length="589" mass="65916">MRIRHHLSALVLFLIAGLWTSCQPQKQSDVVTIDIFHTTDLHGNVFPHDFINETEGKGSYARIATYINAYRQSSGEMILLDAGDILQGQPTAYYYNFIDTTSRHLMAEVLNKLDYDAVTIGNHDIETGHAVYDRWVKEVSAPVLGANVIDLARSEGKEMPEPYFTPYTMVTKGGKKFAILGLTTPAVPNFLPEILWSGMRFDDIVETARRYMDEIQEAKPDYVVALVHSGRGDRTDSVQYLAEDAGYALASQVDGIDLVLLGHDHRSYVDSVVHEDGRKTYILNPANDGHNLSRTTVTFKTDADGNPLVESVPAIIELDKFIPDGKFIKDLTPQYNVVKNFVSQRIATTTADISSRASFVGPSPFVDLIHEVQLGLFDEAQISISAPLVFDTKIAKGDIRMSDLFKLYKYENMAYLMRLSGQEIKGMLEEAYDRWIVTMTSADAPLLRLSSGGDTGRFNKFEKPFFNFDSACGVEYTVDVTKNKGERLSFNTLRDGTAFDLAKDYLVVVNSYRGNGGGDLLTQGAGIPHDELTSRVVRSTEKDLRYYLMEHLKAQGTISPKTLSKWAFIPAEWTRPALMRDSLILFDKK</sequence>
<dbReference type="PRINTS" id="PR01607">
    <property type="entry name" value="APYRASEFAMLY"/>
</dbReference>
<keyword evidence="2" id="KW-0378">Hydrolase</keyword>
<dbReference type="Pfam" id="PF02872">
    <property type="entry name" value="5_nucleotid_C"/>
    <property type="match status" value="1"/>
</dbReference>
<comment type="caution">
    <text evidence="5">The sequence shown here is derived from an EMBL/GenBank/DDBJ whole genome shotgun (WGS) entry which is preliminary data.</text>
</comment>
<dbReference type="PROSITE" id="PS51257">
    <property type="entry name" value="PROKAR_LIPOPROTEIN"/>
    <property type="match status" value="1"/>
</dbReference>
<feature type="domain" description="Calcineurin-like phosphoesterase" evidence="3">
    <location>
        <begin position="35"/>
        <end position="266"/>
    </location>
</feature>
<evidence type="ECO:0000313" key="5">
    <source>
        <dbReference type="EMBL" id="KGN79605.1"/>
    </source>
</evidence>
<keyword evidence="2" id="KW-0547">Nucleotide-binding</keyword>
<dbReference type="SUPFAM" id="SSF56300">
    <property type="entry name" value="Metallo-dependent phosphatases"/>
    <property type="match status" value="1"/>
</dbReference>
<dbReference type="Gene3D" id="3.60.21.10">
    <property type="match status" value="1"/>
</dbReference>
<evidence type="ECO:0000256" key="1">
    <source>
        <dbReference type="ARBA" id="ARBA00022729"/>
    </source>
</evidence>
<dbReference type="InterPro" id="IPR004843">
    <property type="entry name" value="Calcineurin-like_PHP"/>
</dbReference>
<feature type="domain" description="5'-Nucleotidase C-terminal" evidence="4">
    <location>
        <begin position="346"/>
        <end position="519"/>
    </location>
</feature>
<dbReference type="InterPro" id="IPR029052">
    <property type="entry name" value="Metallo-depent_PP-like"/>
</dbReference>
<proteinExistence type="inferred from homology"/>
<dbReference type="SUPFAM" id="SSF55816">
    <property type="entry name" value="5'-nucleotidase (syn. UDP-sugar hydrolase), C-terminal domain"/>
    <property type="match status" value="1"/>
</dbReference>
<evidence type="ECO:0000313" key="6">
    <source>
        <dbReference type="Proteomes" id="UP000030125"/>
    </source>
</evidence>
<dbReference type="InterPro" id="IPR036907">
    <property type="entry name" value="5'-Nucleotdase_C_sf"/>
</dbReference>
<dbReference type="PANTHER" id="PTHR11575">
    <property type="entry name" value="5'-NUCLEOTIDASE-RELATED"/>
    <property type="match status" value="1"/>
</dbReference>
<dbReference type="OrthoDB" id="9775118at2"/>
<gene>
    <name evidence="5" type="ORF">HQ35_07330</name>
</gene>
<dbReference type="EMBL" id="JQJD01000048">
    <property type="protein sequence ID" value="KGN79605.1"/>
    <property type="molecule type" value="Genomic_DNA"/>
</dbReference>
<organism evidence="5 6">
    <name type="scientific">Porphyromonas cangingivalis</name>
    <dbReference type="NCBI Taxonomy" id="36874"/>
    <lineage>
        <taxon>Bacteria</taxon>
        <taxon>Pseudomonadati</taxon>
        <taxon>Bacteroidota</taxon>
        <taxon>Bacteroidia</taxon>
        <taxon>Bacteroidales</taxon>
        <taxon>Porphyromonadaceae</taxon>
        <taxon>Porphyromonas</taxon>
    </lineage>
</organism>
<evidence type="ECO:0000259" key="4">
    <source>
        <dbReference type="Pfam" id="PF02872"/>
    </source>
</evidence>
<accession>A0A0A2EQ31</accession>
<dbReference type="STRING" id="36874.HQ34_09235"/>
<dbReference type="GO" id="GO:0000166">
    <property type="term" value="F:nucleotide binding"/>
    <property type="evidence" value="ECO:0007669"/>
    <property type="project" value="UniProtKB-KW"/>
</dbReference>
<dbReference type="InterPro" id="IPR006179">
    <property type="entry name" value="5_nucleotidase/apyrase"/>
</dbReference>
<dbReference type="GO" id="GO:0016787">
    <property type="term" value="F:hydrolase activity"/>
    <property type="evidence" value="ECO:0007669"/>
    <property type="project" value="UniProtKB-KW"/>
</dbReference>
<dbReference type="Gene3D" id="3.90.780.10">
    <property type="entry name" value="5'-Nucleotidase, C-terminal domain"/>
    <property type="match status" value="1"/>
</dbReference>
<comment type="similarity">
    <text evidence="2">Belongs to the 5'-nucleotidase family.</text>
</comment>
<protein>
    <recommendedName>
        <fullName evidence="7">2',3'-cyclic-nucleotide 2'-phosphodiesterase / 3'-nucleotidase</fullName>
    </recommendedName>
</protein>
<dbReference type="RefSeq" id="WP_036852143.1">
    <property type="nucleotide sequence ID" value="NZ_JQJD01000048.1"/>
</dbReference>
<reference evidence="5 6" key="1">
    <citation type="submission" date="2014-08" db="EMBL/GenBank/DDBJ databases">
        <title>Porphyromonas cangingivalis strain:COT-109_OH1386 Genome sequencing.</title>
        <authorList>
            <person name="Wallis C."/>
            <person name="Deusch O."/>
            <person name="O'Flynn C."/>
            <person name="Davis I."/>
            <person name="Jospin G."/>
            <person name="Darling A.E."/>
            <person name="Coil D.A."/>
            <person name="Alexiev A."/>
            <person name="Horsfall A."/>
            <person name="Kirkwood N."/>
            <person name="Harris S."/>
            <person name="Eisen J.A."/>
        </authorList>
    </citation>
    <scope>NUCLEOTIDE SEQUENCE [LARGE SCALE GENOMIC DNA]</scope>
    <source>
        <strain evidence="6">COT-109 OH1386</strain>
    </source>
</reference>
<dbReference type="InterPro" id="IPR008334">
    <property type="entry name" value="5'-Nucleotdase_C"/>
</dbReference>
<keyword evidence="6" id="KW-1185">Reference proteome</keyword>